<proteinExistence type="predicted"/>
<dbReference type="EMBL" id="NRDI02000005">
    <property type="protein sequence ID" value="KAI1516239.1"/>
    <property type="molecule type" value="Genomic_DNA"/>
</dbReference>
<name>A0A922SXK4_9PLEO</name>
<comment type="caution">
    <text evidence="1">The sequence shown here is derived from an EMBL/GenBank/DDBJ whole genome shotgun (WGS) entry which is preliminary data.</text>
</comment>
<accession>A0A922SXK4</accession>
<reference evidence="2" key="1">
    <citation type="journal article" date="2022" name="Microb. Genom.">
        <title>A global pangenome for the wheat fungal pathogen Pyrenophora tritici-repentis and prediction of effector protein structural homology.</title>
        <authorList>
            <person name="Moolhuijzen P.M."/>
            <person name="See P.T."/>
            <person name="Shi G."/>
            <person name="Powell H.R."/>
            <person name="Cockram J."/>
            <person name="Jorgensen L.N."/>
            <person name="Benslimane H."/>
            <person name="Strelkov S.E."/>
            <person name="Turner J."/>
            <person name="Liu Z."/>
            <person name="Moffat C.S."/>
        </authorList>
    </citation>
    <scope>NUCLEOTIDE SEQUENCE [LARGE SCALE GENOMIC DNA]</scope>
</reference>
<gene>
    <name evidence="1" type="ORF">Ptr86124_004776</name>
</gene>
<protein>
    <submittedName>
        <fullName evidence="1">Uncharacterized protein</fullName>
    </submittedName>
</protein>
<evidence type="ECO:0000313" key="2">
    <source>
        <dbReference type="Proteomes" id="UP000249757"/>
    </source>
</evidence>
<dbReference type="Proteomes" id="UP000249757">
    <property type="component" value="Unassembled WGS sequence"/>
</dbReference>
<organism evidence="1 2">
    <name type="scientific">Pyrenophora tritici-repentis</name>
    <dbReference type="NCBI Taxonomy" id="45151"/>
    <lineage>
        <taxon>Eukaryota</taxon>
        <taxon>Fungi</taxon>
        <taxon>Dikarya</taxon>
        <taxon>Ascomycota</taxon>
        <taxon>Pezizomycotina</taxon>
        <taxon>Dothideomycetes</taxon>
        <taxon>Pleosporomycetidae</taxon>
        <taxon>Pleosporales</taxon>
        <taxon>Pleosporineae</taxon>
        <taxon>Pleosporaceae</taxon>
        <taxon>Pyrenophora</taxon>
    </lineage>
</organism>
<dbReference type="OrthoDB" id="10342114at2759"/>
<sequence>MYNGPVTSTDKTTYDLIKSLMARFFHDEAFPTIRVGRHWNALGNLEYRATVMGYADQSRRRNIPLVPMQEGDSRSEVLLMLLGSVEELSWEKMEETVECQEEDEQMMGDLATTFDKVMKH</sequence>
<keyword evidence="2" id="KW-1185">Reference proteome</keyword>
<evidence type="ECO:0000313" key="1">
    <source>
        <dbReference type="EMBL" id="KAI1516239.1"/>
    </source>
</evidence>
<dbReference type="AlphaFoldDB" id="A0A922SXK4"/>